<organism evidence="2 3">
    <name type="scientific">Chelatococcus caeni</name>
    <dbReference type="NCBI Taxonomy" id="1348468"/>
    <lineage>
        <taxon>Bacteria</taxon>
        <taxon>Pseudomonadati</taxon>
        <taxon>Pseudomonadota</taxon>
        <taxon>Alphaproteobacteria</taxon>
        <taxon>Hyphomicrobiales</taxon>
        <taxon>Chelatococcaceae</taxon>
        <taxon>Chelatococcus</taxon>
    </lineage>
</organism>
<name>A0A840BUW2_9HYPH</name>
<dbReference type="AlphaFoldDB" id="A0A840BUW2"/>
<dbReference type="RefSeq" id="WP_183316603.1">
    <property type="nucleotide sequence ID" value="NZ_JACIEN010000002.1"/>
</dbReference>
<accession>A0A840BUW2</accession>
<feature type="region of interest" description="Disordered" evidence="1">
    <location>
        <begin position="7"/>
        <end position="31"/>
    </location>
</feature>
<evidence type="ECO:0000313" key="2">
    <source>
        <dbReference type="EMBL" id="MBB4017165.1"/>
    </source>
</evidence>
<keyword evidence="3" id="KW-1185">Reference proteome</keyword>
<sequence>MLDVIHEGAARLARSPEHPESAAFEEPEGRRHGRLQLLEALDRGKRAFGLAGEEQRLREAALHAHVVGQEMLGEPQQLQPPAVLAVAAVEMSEGAQEARRFMPLLVQATPPMA</sequence>
<protein>
    <submittedName>
        <fullName evidence="2">Uncharacterized protein</fullName>
    </submittedName>
</protein>
<gene>
    <name evidence="2" type="ORF">GGR16_002194</name>
</gene>
<evidence type="ECO:0000256" key="1">
    <source>
        <dbReference type="SAM" id="MobiDB-lite"/>
    </source>
</evidence>
<reference evidence="2 3" key="1">
    <citation type="submission" date="2020-08" db="EMBL/GenBank/DDBJ databases">
        <title>Genomic Encyclopedia of Type Strains, Phase IV (KMG-IV): sequencing the most valuable type-strain genomes for metagenomic binning, comparative biology and taxonomic classification.</title>
        <authorList>
            <person name="Goeker M."/>
        </authorList>
    </citation>
    <scope>NUCLEOTIDE SEQUENCE [LARGE SCALE GENOMIC DNA]</scope>
    <source>
        <strain evidence="2 3">DSM 103737</strain>
    </source>
</reference>
<dbReference type="Proteomes" id="UP000577362">
    <property type="component" value="Unassembled WGS sequence"/>
</dbReference>
<dbReference type="EMBL" id="JACIEN010000002">
    <property type="protein sequence ID" value="MBB4017165.1"/>
    <property type="molecule type" value="Genomic_DNA"/>
</dbReference>
<feature type="compositionally biased region" description="Basic and acidic residues" evidence="1">
    <location>
        <begin position="7"/>
        <end position="20"/>
    </location>
</feature>
<proteinExistence type="predicted"/>
<comment type="caution">
    <text evidence="2">The sequence shown here is derived from an EMBL/GenBank/DDBJ whole genome shotgun (WGS) entry which is preliminary data.</text>
</comment>
<evidence type="ECO:0000313" key="3">
    <source>
        <dbReference type="Proteomes" id="UP000577362"/>
    </source>
</evidence>